<gene>
    <name evidence="1" type="ORF">H4Q31_04005</name>
</gene>
<evidence type="ECO:0000313" key="1">
    <source>
        <dbReference type="EMBL" id="MBB6676487.1"/>
    </source>
</evidence>
<protein>
    <submittedName>
        <fullName evidence="1">Uncharacterized protein</fullName>
    </submittedName>
</protein>
<keyword evidence="2" id="KW-1185">Reference proteome</keyword>
<comment type="caution">
    <text evidence="1">The sequence shown here is derived from an EMBL/GenBank/DDBJ whole genome shotgun (WGS) entry which is preliminary data.</text>
</comment>
<dbReference type="Proteomes" id="UP000574133">
    <property type="component" value="Unassembled WGS sequence"/>
</dbReference>
<name>A0A841TBU9_9BACL</name>
<evidence type="ECO:0000313" key="2">
    <source>
        <dbReference type="Proteomes" id="UP000574133"/>
    </source>
</evidence>
<organism evidence="1 2">
    <name type="scientific">Cohnella lubricantis</name>
    <dbReference type="NCBI Taxonomy" id="2163172"/>
    <lineage>
        <taxon>Bacteria</taxon>
        <taxon>Bacillati</taxon>
        <taxon>Bacillota</taxon>
        <taxon>Bacilli</taxon>
        <taxon>Bacillales</taxon>
        <taxon>Paenibacillaceae</taxon>
        <taxon>Cohnella</taxon>
    </lineage>
</organism>
<proteinExistence type="predicted"/>
<dbReference type="AlphaFoldDB" id="A0A841TBU9"/>
<sequence length="151" mass="17055">MSAINHHCTECGMLLSHPAEYHPYEFCILKKAGQDPRRLYHNIAKHAVASAPSGDYISKKELLEWASNRKSMHRTSMPYDMGIVFMCDSLAAEIISGRFDILSPAEGRYREAMERIVDVMADDTSIRAQRINNIIISALSPIGEQKEDTEK</sequence>
<dbReference type="RefSeq" id="WP_185177781.1">
    <property type="nucleotide sequence ID" value="NZ_CBCSEP010000004.1"/>
</dbReference>
<accession>A0A841TBU9</accession>
<dbReference type="EMBL" id="JACJVN010000017">
    <property type="protein sequence ID" value="MBB6676487.1"/>
    <property type="molecule type" value="Genomic_DNA"/>
</dbReference>
<reference evidence="1 2" key="1">
    <citation type="submission" date="2020-08" db="EMBL/GenBank/DDBJ databases">
        <title>Cohnella phylogeny.</title>
        <authorList>
            <person name="Dunlap C."/>
        </authorList>
    </citation>
    <scope>NUCLEOTIDE SEQUENCE [LARGE SCALE GENOMIC DNA]</scope>
    <source>
        <strain evidence="1 2">DSM 103658</strain>
    </source>
</reference>